<dbReference type="OrthoDB" id="6260144at2759"/>
<dbReference type="GO" id="GO:0005886">
    <property type="term" value="C:plasma membrane"/>
    <property type="evidence" value="ECO:0007669"/>
    <property type="project" value="TreeGrafter"/>
</dbReference>
<feature type="domain" description="Schwannomin interacting protein 1 C-terminal" evidence="3">
    <location>
        <begin position="207"/>
        <end position="387"/>
    </location>
</feature>
<organism evidence="4 5">
    <name type="scientific">Caenorhabditis bovis</name>
    <dbReference type="NCBI Taxonomy" id="2654633"/>
    <lineage>
        <taxon>Eukaryota</taxon>
        <taxon>Metazoa</taxon>
        <taxon>Ecdysozoa</taxon>
        <taxon>Nematoda</taxon>
        <taxon>Chromadorea</taxon>
        <taxon>Rhabditida</taxon>
        <taxon>Rhabditina</taxon>
        <taxon>Rhabditomorpha</taxon>
        <taxon>Rhabditoidea</taxon>
        <taxon>Rhabditidae</taxon>
        <taxon>Peloderinae</taxon>
        <taxon>Caenorhabditis</taxon>
    </lineage>
</organism>
<gene>
    <name evidence="4" type="ORF">CBOVIS_LOCUS11683</name>
</gene>
<dbReference type="GO" id="GO:0030054">
    <property type="term" value="C:cell junction"/>
    <property type="evidence" value="ECO:0007669"/>
    <property type="project" value="TreeGrafter"/>
</dbReference>
<dbReference type="EMBL" id="CADEPM010000010">
    <property type="protein sequence ID" value="CAB3410119.1"/>
    <property type="molecule type" value="Genomic_DNA"/>
</dbReference>
<feature type="compositionally biased region" description="Low complexity" evidence="2">
    <location>
        <begin position="77"/>
        <end position="87"/>
    </location>
</feature>
<keyword evidence="1" id="KW-0175">Coiled coil</keyword>
<feature type="region of interest" description="Disordered" evidence="2">
    <location>
        <begin position="212"/>
        <end position="237"/>
    </location>
</feature>
<dbReference type="PANTHER" id="PTHR13103">
    <property type="entry name" value="SCHWANNOMIN INTERACTING PROTEIN 1"/>
    <property type="match status" value="1"/>
</dbReference>
<sequence>MEEEWGCSALGTSANDSGVSTIDSTCSVQLQLNSPAHKDTIVEILMNEHNNNVTAQIDVVKLLELKSTDEDDDDQHSNSSSLESITSLRNHQGSQERDDEEDDGGSGSTSCSEDSFEMSSACSIQQANGKRCKPSSSYSVDSFIAAAKKAAFKPVSPSFEKIRSRVANQIDQLDTGLPNLDFDKLEKQLTTAAQEREDLERRMLGEEVCYMNEMSESETDNDDDDDDDESEDDSDIECMVRKSKSAPNLKNALKSSNREAQKIKQITEKLHRDEDLTNEDRAALLKFENQRVTFIAKNKADTSLSDYRRGKSKASDVPRQARQYLSKMKIREIDAIRQLIENAIAKKNMELVQLLLERDSLHMEHDSLRVDIDDLTQQDQASRMDFKQLLKLQEDIENVQIETPRIEYPKQLPIEKKPDTTKKPVTPVTPMTTPTTPTISLSSVFPPSFSISSLFKR</sequence>
<evidence type="ECO:0000256" key="2">
    <source>
        <dbReference type="SAM" id="MobiDB-lite"/>
    </source>
</evidence>
<evidence type="ECO:0000313" key="5">
    <source>
        <dbReference type="Proteomes" id="UP000494206"/>
    </source>
</evidence>
<feature type="compositionally biased region" description="Acidic residues" evidence="2">
    <location>
        <begin position="215"/>
        <end position="236"/>
    </location>
</feature>
<dbReference type="GO" id="GO:0035332">
    <property type="term" value="P:positive regulation of hippo signaling"/>
    <property type="evidence" value="ECO:0007669"/>
    <property type="project" value="TreeGrafter"/>
</dbReference>
<feature type="compositionally biased region" description="Low complexity" evidence="2">
    <location>
        <begin position="423"/>
        <end position="434"/>
    </location>
</feature>
<dbReference type="Proteomes" id="UP000494206">
    <property type="component" value="Unassembled WGS sequence"/>
</dbReference>
<feature type="region of interest" description="Disordered" evidence="2">
    <location>
        <begin position="68"/>
        <end position="113"/>
    </location>
</feature>
<comment type="caution">
    <text evidence="4">The sequence shown here is derived from an EMBL/GenBank/DDBJ whole genome shotgun (WGS) entry which is preliminary data.</text>
</comment>
<accession>A0A8S1FBS4</accession>
<reference evidence="4 5" key="1">
    <citation type="submission" date="2020-04" db="EMBL/GenBank/DDBJ databases">
        <authorList>
            <person name="Laetsch R D."/>
            <person name="Stevens L."/>
            <person name="Kumar S."/>
            <person name="Blaxter L. M."/>
        </authorList>
    </citation>
    <scope>NUCLEOTIDE SEQUENCE [LARGE SCALE GENOMIC DNA]</scope>
</reference>
<dbReference type="PANTHER" id="PTHR13103:SF2">
    <property type="entry name" value="IQCJ-SCHIP1 READTHROUGH TRANSCRIPT PROTEIN-RELATED"/>
    <property type="match status" value="1"/>
</dbReference>
<name>A0A8S1FBS4_9PELO</name>
<dbReference type="InterPro" id="IPR015649">
    <property type="entry name" value="SCHIP_1_C"/>
</dbReference>
<dbReference type="InterPro" id="IPR039045">
    <property type="entry name" value="SCHIP_1"/>
</dbReference>
<feature type="region of interest" description="Disordered" evidence="2">
    <location>
        <begin position="415"/>
        <end position="434"/>
    </location>
</feature>
<keyword evidence="5" id="KW-1185">Reference proteome</keyword>
<evidence type="ECO:0000256" key="1">
    <source>
        <dbReference type="ARBA" id="ARBA00023054"/>
    </source>
</evidence>
<dbReference type="AlphaFoldDB" id="A0A8S1FBS4"/>
<proteinExistence type="predicted"/>
<protein>
    <recommendedName>
        <fullName evidence="3">Schwannomin interacting protein 1 C-terminal domain-containing protein</fullName>
    </recommendedName>
</protein>
<evidence type="ECO:0000259" key="3">
    <source>
        <dbReference type="Pfam" id="PF10148"/>
    </source>
</evidence>
<dbReference type="Pfam" id="PF10148">
    <property type="entry name" value="SCHIP-1_C"/>
    <property type="match status" value="1"/>
</dbReference>
<evidence type="ECO:0000313" key="4">
    <source>
        <dbReference type="EMBL" id="CAB3410119.1"/>
    </source>
</evidence>